<keyword evidence="10" id="KW-1185">Reference proteome</keyword>
<dbReference type="InterPro" id="IPR036005">
    <property type="entry name" value="Creatinase/aminopeptidase-like"/>
</dbReference>
<comment type="caution">
    <text evidence="9">The sequence shown here is derived from an EMBL/GenBank/DDBJ whole genome shotgun (WGS) entry which is preliminary data.</text>
</comment>
<keyword evidence="7" id="KW-0464">Manganese</keyword>
<dbReference type="SUPFAM" id="SSF53092">
    <property type="entry name" value="Creatinase/prolidase N-terminal domain"/>
    <property type="match status" value="1"/>
</dbReference>
<dbReference type="SMART" id="SM01011">
    <property type="entry name" value="AMP_N"/>
    <property type="match status" value="1"/>
</dbReference>
<evidence type="ECO:0000313" key="10">
    <source>
        <dbReference type="Proteomes" id="UP000622552"/>
    </source>
</evidence>
<protein>
    <recommendedName>
        <fullName evidence="4">Xaa-Pro aminopeptidase</fullName>
        <ecNumber evidence="4">3.4.11.9</ecNumber>
    </recommendedName>
</protein>
<dbReference type="GO" id="GO:0006508">
    <property type="term" value="P:proteolysis"/>
    <property type="evidence" value="ECO:0007669"/>
    <property type="project" value="TreeGrafter"/>
</dbReference>
<feature type="domain" description="Aminopeptidase P N-terminal" evidence="8">
    <location>
        <begin position="35"/>
        <end position="168"/>
    </location>
</feature>
<dbReference type="Gene3D" id="3.90.230.10">
    <property type="entry name" value="Creatinase/methionine aminopeptidase superfamily"/>
    <property type="match status" value="1"/>
</dbReference>
<sequence length="465" mass="51686">MSDFVTGSHDWPVTEALTEFMKIGWADSELSPSPSEQAPWAEARRKRLAAAFPGERVIVPAGRMIARSNDQDYRFRAHSAYVWLTGDQTSDGVYVLEPSGEGTLYLRPRSNRSDGEFFTDRRYGELWAGRRPTLRESSATLGVETRHIDELALSGPARVLRGVDATIDHLVPAIGDGTRDLELAAVLAELRLVKDEWEIAELRRACESTARGFEDVVRALEFAKSGGGERYLEGTFWRRARTEGNDVGYHSIVAAGSHATTLHWIENNGPILDGDLLLLDAGVELRSLYTADVTRVFPISGRFTPLQRDVYELSRRANDAALGELRPGADYRDFHRAAMRVMAHGLEDLGVLPVSAEQALDPESTIYRRWTLCGSGHMLGLDVHDCARSRASKYLDGKLEVGHVLTVEPGIYFQPDDLLIPAELRGMGFRIEEDLAITADGYEMLSDQLPRTASDVEAWMANLVR</sequence>
<keyword evidence="5" id="KW-0479">Metal-binding</keyword>
<name>A0A8J7GUX9_9ACTN</name>
<gene>
    <name evidence="9" type="ORF">IW245_005138</name>
</gene>
<dbReference type="Gene3D" id="3.40.350.10">
    <property type="entry name" value="Creatinase/prolidase N-terminal domain"/>
    <property type="match status" value="1"/>
</dbReference>
<evidence type="ECO:0000259" key="8">
    <source>
        <dbReference type="SMART" id="SM01011"/>
    </source>
</evidence>
<dbReference type="InterPro" id="IPR007865">
    <property type="entry name" value="Aminopep_P_N"/>
</dbReference>
<evidence type="ECO:0000256" key="5">
    <source>
        <dbReference type="ARBA" id="ARBA00022723"/>
    </source>
</evidence>
<dbReference type="EMBL" id="JADOUF010000001">
    <property type="protein sequence ID" value="MBG6138944.1"/>
    <property type="molecule type" value="Genomic_DNA"/>
</dbReference>
<keyword evidence="9" id="KW-0031">Aminopeptidase</keyword>
<dbReference type="GO" id="GO:0070006">
    <property type="term" value="F:metalloaminopeptidase activity"/>
    <property type="evidence" value="ECO:0007669"/>
    <property type="project" value="InterPro"/>
</dbReference>
<dbReference type="GO" id="GO:0005829">
    <property type="term" value="C:cytosol"/>
    <property type="evidence" value="ECO:0007669"/>
    <property type="project" value="TreeGrafter"/>
</dbReference>
<comment type="catalytic activity">
    <reaction evidence="1">
        <text>Release of any N-terminal amino acid, including proline, that is linked to proline, even from a dipeptide or tripeptide.</text>
        <dbReference type="EC" id="3.4.11.9"/>
    </reaction>
</comment>
<comment type="cofactor">
    <cofactor evidence="2">
        <name>Mn(2+)</name>
        <dbReference type="ChEBI" id="CHEBI:29035"/>
    </cofactor>
</comment>
<evidence type="ECO:0000256" key="7">
    <source>
        <dbReference type="ARBA" id="ARBA00023211"/>
    </source>
</evidence>
<dbReference type="GO" id="GO:0030145">
    <property type="term" value="F:manganese ion binding"/>
    <property type="evidence" value="ECO:0007669"/>
    <property type="project" value="InterPro"/>
</dbReference>
<keyword evidence="6 9" id="KW-0378">Hydrolase</keyword>
<organism evidence="9 10">
    <name type="scientific">Longispora fulva</name>
    <dbReference type="NCBI Taxonomy" id="619741"/>
    <lineage>
        <taxon>Bacteria</taxon>
        <taxon>Bacillati</taxon>
        <taxon>Actinomycetota</taxon>
        <taxon>Actinomycetes</taxon>
        <taxon>Micromonosporales</taxon>
        <taxon>Micromonosporaceae</taxon>
        <taxon>Longispora</taxon>
    </lineage>
</organism>
<dbReference type="PANTHER" id="PTHR43226:SF4">
    <property type="entry name" value="XAA-PRO AMINOPEPTIDASE 3"/>
    <property type="match status" value="1"/>
</dbReference>
<comment type="similarity">
    <text evidence="3">Belongs to the peptidase M24B family.</text>
</comment>
<dbReference type="SUPFAM" id="SSF55920">
    <property type="entry name" value="Creatinase/aminopeptidase"/>
    <property type="match status" value="1"/>
</dbReference>
<dbReference type="Pfam" id="PF00557">
    <property type="entry name" value="Peptidase_M24"/>
    <property type="match status" value="1"/>
</dbReference>
<accession>A0A8J7GUX9</accession>
<dbReference type="AlphaFoldDB" id="A0A8J7GUX9"/>
<dbReference type="InterPro" id="IPR029149">
    <property type="entry name" value="Creatin/AminoP/Spt16_N"/>
</dbReference>
<reference evidence="9" key="1">
    <citation type="submission" date="2020-11" db="EMBL/GenBank/DDBJ databases">
        <title>Sequencing the genomes of 1000 actinobacteria strains.</title>
        <authorList>
            <person name="Klenk H.-P."/>
        </authorList>
    </citation>
    <scope>NUCLEOTIDE SEQUENCE</scope>
    <source>
        <strain evidence="9">DSM 45356</strain>
    </source>
</reference>
<keyword evidence="9" id="KW-0645">Protease</keyword>
<dbReference type="Pfam" id="PF05195">
    <property type="entry name" value="AMP_N"/>
    <property type="match status" value="1"/>
</dbReference>
<evidence type="ECO:0000256" key="1">
    <source>
        <dbReference type="ARBA" id="ARBA00001424"/>
    </source>
</evidence>
<evidence type="ECO:0000256" key="3">
    <source>
        <dbReference type="ARBA" id="ARBA00008766"/>
    </source>
</evidence>
<evidence type="ECO:0000256" key="2">
    <source>
        <dbReference type="ARBA" id="ARBA00001936"/>
    </source>
</evidence>
<dbReference type="Proteomes" id="UP000622552">
    <property type="component" value="Unassembled WGS sequence"/>
</dbReference>
<dbReference type="EC" id="3.4.11.9" evidence="4"/>
<evidence type="ECO:0000313" key="9">
    <source>
        <dbReference type="EMBL" id="MBG6138944.1"/>
    </source>
</evidence>
<evidence type="ECO:0000256" key="6">
    <source>
        <dbReference type="ARBA" id="ARBA00022801"/>
    </source>
</evidence>
<dbReference type="InterPro" id="IPR000994">
    <property type="entry name" value="Pept_M24"/>
</dbReference>
<dbReference type="InterPro" id="IPR052433">
    <property type="entry name" value="X-Pro_dipept-like"/>
</dbReference>
<evidence type="ECO:0000256" key="4">
    <source>
        <dbReference type="ARBA" id="ARBA00012574"/>
    </source>
</evidence>
<dbReference type="PANTHER" id="PTHR43226">
    <property type="entry name" value="XAA-PRO AMINOPEPTIDASE 3"/>
    <property type="match status" value="1"/>
</dbReference>
<proteinExistence type="inferred from homology"/>